<accession>A0A2B7XRX5</accession>
<organism evidence="1 2">
    <name type="scientific">Helicocarpus griseus UAMH5409</name>
    <dbReference type="NCBI Taxonomy" id="1447875"/>
    <lineage>
        <taxon>Eukaryota</taxon>
        <taxon>Fungi</taxon>
        <taxon>Dikarya</taxon>
        <taxon>Ascomycota</taxon>
        <taxon>Pezizomycotina</taxon>
        <taxon>Eurotiomycetes</taxon>
        <taxon>Eurotiomycetidae</taxon>
        <taxon>Onygenales</taxon>
        <taxon>Ajellomycetaceae</taxon>
        <taxon>Helicocarpus</taxon>
    </lineage>
</organism>
<gene>
    <name evidence="1" type="ORF">AJ79_04732</name>
</gene>
<dbReference type="CDD" id="cd02440">
    <property type="entry name" value="AdoMet_MTases"/>
    <property type="match status" value="1"/>
</dbReference>
<dbReference type="OrthoDB" id="2013972at2759"/>
<dbReference type="AlphaFoldDB" id="A0A2B7XRX5"/>
<dbReference type="EMBL" id="PDNB01000069">
    <property type="protein sequence ID" value="PGH11709.1"/>
    <property type="molecule type" value="Genomic_DNA"/>
</dbReference>
<dbReference type="PANTHER" id="PTHR43591:SF10">
    <property type="entry name" value="ABC TRANSMEMBRANE TYPE-1 DOMAIN-CONTAINING PROTEIN-RELATED"/>
    <property type="match status" value="1"/>
</dbReference>
<dbReference type="PANTHER" id="PTHR43591">
    <property type="entry name" value="METHYLTRANSFERASE"/>
    <property type="match status" value="1"/>
</dbReference>
<dbReference type="Gene3D" id="3.40.50.150">
    <property type="entry name" value="Vaccinia Virus protein VP39"/>
    <property type="match status" value="1"/>
</dbReference>
<reference evidence="1 2" key="1">
    <citation type="submission" date="2017-10" db="EMBL/GenBank/DDBJ databases">
        <title>Comparative genomics in systemic dimorphic fungi from Ajellomycetaceae.</title>
        <authorList>
            <person name="Munoz J.F."/>
            <person name="Mcewen J.G."/>
            <person name="Clay O.K."/>
            <person name="Cuomo C.A."/>
        </authorList>
    </citation>
    <scope>NUCLEOTIDE SEQUENCE [LARGE SCALE GENOMIC DNA]</scope>
    <source>
        <strain evidence="1 2">UAMH5409</strain>
    </source>
</reference>
<dbReference type="Proteomes" id="UP000223968">
    <property type="component" value="Unassembled WGS sequence"/>
</dbReference>
<dbReference type="SUPFAM" id="SSF53335">
    <property type="entry name" value="S-adenosyl-L-methionine-dependent methyltransferases"/>
    <property type="match status" value="1"/>
</dbReference>
<evidence type="ECO:0000313" key="1">
    <source>
        <dbReference type="EMBL" id="PGH11709.1"/>
    </source>
</evidence>
<comment type="caution">
    <text evidence="1">The sequence shown here is derived from an EMBL/GenBank/DDBJ whole genome shotgun (WGS) entry which is preliminary data.</text>
</comment>
<dbReference type="InterPro" id="IPR029063">
    <property type="entry name" value="SAM-dependent_MTases_sf"/>
</dbReference>
<sequence>MAADITLSALGTENDRLDILHHMVCMVLNGALHLAPIGKDTKRILDIGTGTGIWATEMGESWFNPSLQILGVDLSPIQPKFVPTNVRFEIDDVESPWTYTKPFDYIHSRYMVASIENWPALVKRAYENLKPGGWVEFQDFDINLYPDDGTLMESSDLRRWNVQLIDGYRKLKREPCPGPLLKGLLQNAGFQNITHRQWKMPTGPWPKDKDLKTLGAYNLLQLLEGFEGFSLAPFTRALGWTADEVQILVEGVKKDIQNPKIHSQFDFHVAYAQKPL</sequence>
<protein>
    <recommendedName>
        <fullName evidence="3">Methyltransferase domain-containing protein</fullName>
    </recommendedName>
</protein>
<dbReference type="GO" id="GO:0008168">
    <property type="term" value="F:methyltransferase activity"/>
    <property type="evidence" value="ECO:0007669"/>
    <property type="project" value="TreeGrafter"/>
</dbReference>
<proteinExistence type="predicted"/>
<evidence type="ECO:0008006" key="3">
    <source>
        <dbReference type="Google" id="ProtNLM"/>
    </source>
</evidence>
<dbReference type="STRING" id="1447875.A0A2B7XRX5"/>
<keyword evidence="2" id="KW-1185">Reference proteome</keyword>
<evidence type="ECO:0000313" key="2">
    <source>
        <dbReference type="Proteomes" id="UP000223968"/>
    </source>
</evidence>
<dbReference type="Pfam" id="PF13489">
    <property type="entry name" value="Methyltransf_23"/>
    <property type="match status" value="1"/>
</dbReference>
<name>A0A2B7XRX5_9EURO</name>